<comment type="caution">
    <text evidence="1">The sequence shown here is derived from an EMBL/GenBank/DDBJ whole genome shotgun (WGS) entry which is preliminary data.</text>
</comment>
<accession>A0A520XFA2</accession>
<sequence>MLNGLFVKSLNIAKEKTRNLLKQGEENGYRTTIGLPADLDKWDILNLKKYYRNFTGREISDKEIIANRLTDGGKFTRFIVKKAKEAGYPFTADFELYASGAYDRKTEFIISTNPADLLSPSDFSSYKSCFADGGCYSHGVPKWALMPGTAILFSQNKGKKTSRAWLYFYGKDGRKGFMVFRNYGSHFDEEAMRQEIAKLIGIEKYKIKEYGGVGSMHGTYIDPFTALREFTGTAENFKTSTVKEAFFDELENQLYICPLCGKKGEPISYRIACCGSMKEALAGYRRVA</sequence>
<evidence type="ECO:0000313" key="1">
    <source>
        <dbReference type="EMBL" id="RZV39879.1"/>
    </source>
</evidence>
<protein>
    <submittedName>
        <fullName evidence="1">Uncharacterized protein</fullName>
    </submittedName>
</protein>
<name>A0A520XFA2_9DELT</name>
<reference evidence="1 2" key="1">
    <citation type="submission" date="2019-01" db="EMBL/GenBank/DDBJ databases">
        <title>Insights into ecological role of a new deltaproteobacterial order Candidatus Sinidesulfobacterales (Sva0485) by metagenomics and metatranscriptomics.</title>
        <authorList>
            <person name="Tan S."/>
            <person name="Liu J."/>
            <person name="Fang Y."/>
            <person name="Hedlund B."/>
            <person name="Lian Z.-H."/>
            <person name="Huang L.-Y."/>
            <person name="Li J.-T."/>
            <person name="Huang L.-N."/>
            <person name="Li W.-J."/>
            <person name="Jiang H.-C."/>
            <person name="Dong H.-L."/>
            <person name="Shu W.-S."/>
        </authorList>
    </citation>
    <scope>NUCLEOTIDE SEQUENCE [LARGE SCALE GENOMIC DNA]</scope>
    <source>
        <strain evidence="1">AP4</strain>
    </source>
</reference>
<gene>
    <name evidence="1" type="ORF">EVJ48_02860</name>
</gene>
<proteinExistence type="predicted"/>
<organism evidence="1 2">
    <name type="scientific">Candidatus Acidulodesulfobacterium acidiphilum</name>
    <dbReference type="NCBI Taxonomy" id="2597224"/>
    <lineage>
        <taxon>Bacteria</taxon>
        <taxon>Deltaproteobacteria</taxon>
        <taxon>Candidatus Acidulodesulfobacterales</taxon>
        <taxon>Candidatus Acidulodesulfobacterium</taxon>
    </lineage>
</organism>
<evidence type="ECO:0000313" key="2">
    <source>
        <dbReference type="Proteomes" id="UP000322454"/>
    </source>
</evidence>
<dbReference type="EMBL" id="SHMQ01000005">
    <property type="protein sequence ID" value="RZV39879.1"/>
    <property type="molecule type" value="Genomic_DNA"/>
</dbReference>
<dbReference type="Proteomes" id="UP000322454">
    <property type="component" value="Unassembled WGS sequence"/>
</dbReference>
<dbReference type="AlphaFoldDB" id="A0A520XFA2"/>